<dbReference type="EMBL" id="CP002454">
    <property type="protein sequence ID" value="ADV67404.1"/>
    <property type="molecule type" value="Genomic_DNA"/>
</dbReference>
<dbReference type="KEGG" id="dmr:Deima_1755"/>
<accession>E8U8L5</accession>
<feature type="compositionally biased region" description="Basic and acidic residues" evidence="1">
    <location>
        <begin position="98"/>
        <end position="111"/>
    </location>
</feature>
<reference evidence="3" key="2">
    <citation type="submission" date="2011-01" db="EMBL/GenBank/DDBJ databases">
        <title>The complete genome of Deinococcus maricopensis DSM 21211.</title>
        <authorList>
            <consortium name="US DOE Joint Genome Institute (JGI-PGF)"/>
            <person name="Lucas S."/>
            <person name="Copeland A."/>
            <person name="Lapidus A."/>
            <person name="Goodwin L."/>
            <person name="Pitluck S."/>
            <person name="Kyrpides N."/>
            <person name="Mavromatis K."/>
            <person name="Pagani I."/>
            <person name="Ivanova N."/>
            <person name="Ovchinnikova G."/>
            <person name="Zeytun A."/>
            <person name="Detter J.C."/>
            <person name="Han C."/>
            <person name="Land M."/>
            <person name="Hauser L."/>
            <person name="Markowitz V."/>
            <person name="Cheng J.-F."/>
            <person name="Hugenholtz P."/>
            <person name="Woyke T."/>
            <person name="Wu D."/>
            <person name="Pukall R."/>
            <person name="Gehrich-Schroeter G."/>
            <person name="Brambilla E."/>
            <person name="Klenk H.-P."/>
            <person name="Eisen J.A."/>
        </authorList>
    </citation>
    <scope>NUCLEOTIDE SEQUENCE [LARGE SCALE GENOMIC DNA]</scope>
    <source>
        <strain evidence="3">DSM 21211 / LMG 22137 / NRRL B-23946 / LB-34</strain>
    </source>
</reference>
<gene>
    <name evidence="2" type="ordered locus">Deima_1755</name>
</gene>
<dbReference type="STRING" id="709986.Deima_1755"/>
<name>E8U8L5_DEIML</name>
<evidence type="ECO:0000256" key="1">
    <source>
        <dbReference type="SAM" id="MobiDB-lite"/>
    </source>
</evidence>
<dbReference type="AlphaFoldDB" id="E8U8L5"/>
<feature type="region of interest" description="Disordered" evidence="1">
    <location>
        <begin position="92"/>
        <end position="111"/>
    </location>
</feature>
<reference evidence="2 3" key="1">
    <citation type="journal article" date="2011" name="Stand. Genomic Sci.">
        <title>Complete genome sequence of Deinococcus maricopensis type strain (LB-34).</title>
        <authorList>
            <person name="Pukall R."/>
            <person name="Zeytun A."/>
            <person name="Lucas S."/>
            <person name="Lapidus A."/>
            <person name="Hammon N."/>
            <person name="Deshpande S."/>
            <person name="Nolan M."/>
            <person name="Cheng J.F."/>
            <person name="Pitluck S."/>
            <person name="Liolios K."/>
            <person name="Pagani I."/>
            <person name="Mikhailova N."/>
            <person name="Ivanova N."/>
            <person name="Mavromatis K."/>
            <person name="Pati A."/>
            <person name="Tapia R."/>
            <person name="Han C."/>
            <person name="Goodwin L."/>
            <person name="Chen A."/>
            <person name="Palaniappan K."/>
            <person name="Land M."/>
            <person name="Hauser L."/>
            <person name="Chang Y.J."/>
            <person name="Jeffries C.D."/>
            <person name="Brambilla E.M."/>
            <person name="Rohde M."/>
            <person name="Goker M."/>
            <person name="Detter J.C."/>
            <person name="Woyke T."/>
            <person name="Bristow J."/>
            <person name="Eisen J.A."/>
            <person name="Markowitz V."/>
            <person name="Hugenholtz P."/>
            <person name="Kyrpides N.C."/>
            <person name="Klenk H.P."/>
        </authorList>
    </citation>
    <scope>NUCLEOTIDE SEQUENCE [LARGE SCALE GENOMIC DNA]</scope>
    <source>
        <strain evidence="3">DSM 21211 / LMG 22137 / NRRL B-23946 / LB-34</strain>
    </source>
</reference>
<evidence type="ECO:0000313" key="3">
    <source>
        <dbReference type="Proteomes" id="UP000008635"/>
    </source>
</evidence>
<proteinExistence type="predicted"/>
<dbReference type="HOGENOM" id="CLU_2154227_0_0_0"/>
<dbReference type="Proteomes" id="UP000008635">
    <property type="component" value="Chromosome"/>
</dbReference>
<sequence length="111" mass="12360">MAGRLWWYLTPHEAEANVALQAPREREFHAGRYVPAVMFPRFPVTDTTPGPGVQPASIDEAIEDAAESCCGNERESSVVAALTAEERLQFFGPLQPPRADRSDPFRRPVDH</sequence>
<organism evidence="2 3">
    <name type="scientific">Deinococcus maricopensis (strain DSM 21211 / LMG 22137 / NRRL B-23946 / LB-34)</name>
    <dbReference type="NCBI Taxonomy" id="709986"/>
    <lineage>
        <taxon>Bacteria</taxon>
        <taxon>Thermotogati</taxon>
        <taxon>Deinococcota</taxon>
        <taxon>Deinococci</taxon>
        <taxon>Deinococcales</taxon>
        <taxon>Deinococcaceae</taxon>
        <taxon>Deinococcus</taxon>
    </lineage>
</organism>
<keyword evidence="3" id="KW-1185">Reference proteome</keyword>
<protein>
    <submittedName>
        <fullName evidence="2">Uncharacterized protein</fullName>
    </submittedName>
</protein>
<evidence type="ECO:0000313" key="2">
    <source>
        <dbReference type="EMBL" id="ADV67404.1"/>
    </source>
</evidence>